<gene>
    <name evidence="1" type="ORF">GCM10011274_05440</name>
</gene>
<accession>A0A8H9I9H4</accession>
<evidence type="ECO:0000313" key="1">
    <source>
        <dbReference type="EMBL" id="GGZ50214.1"/>
    </source>
</evidence>
<protein>
    <submittedName>
        <fullName evidence="1">Uncharacterized protein</fullName>
    </submittedName>
</protein>
<dbReference type="Proteomes" id="UP000622604">
    <property type="component" value="Unassembled WGS sequence"/>
</dbReference>
<organism evidence="1 2">
    <name type="scientific">Paraglaciecola chathamensis</name>
    <dbReference type="NCBI Taxonomy" id="368405"/>
    <lineage>
        <taxon>Bacteria</taxon>
        <taxon>Pseudomonadati</taxon>
        <taxon>Pseudomonadota</taxon>
        <taxon>Gammaproteobacteria</taxon>
        <taxon>Alteromonadales</taxon>
        <taxon>Alteromonadaceae</taxon>
        <taxon>Paraglaciecola</taxon>
    </lineage>
</organism>
<evidence type="ECO:0000313" key="2">
    <source>
        <dbReference type="Proteomes" id="UP000622604"/>
    </source>
</evidence>
<dbReference type="EMBL" id="BMZC01000001">
    <property type="protein sequence ID" value="GGZ50214.1"/>
    <property type="molecule type" value="Genomic_DNA"/>
</dbReference>
<comment type="caution">
    <text evidence="1">The sequence shown here is derived from an EMBL/GenBank/DDBJ whole genome shotgun (WGS) entry which is preliminary data.</text>
</comment>
<name>A0A8H9I9H4_9ALTE</name>
<reference evidence="1" key="2">
    <citation type="submission" date="2020-09" db="EMBL/GenBank/DDBJ databases">
        <authorList>
            <person name="Sun Q."/>
            <person name="Kim S."/>
        </authorList>
    </citation>
    <scope>NUCLEOTIDE SEQUENCE</scope>
    <source>
        <strain evidence="1">KCTC 32337</strain>
    </source>
</reference>
<proteinExistence type="predicted"/>
<sequence length="60" mass="7003">MTKPNELNAIMWSTWNDKLELNEVEEFLKKMPDKKGTGYRRLPCANDLKRYNVNPGCETA</sequence>
<reference evidence="1" key="1">
    <citation type="journal article" date="2014" name="Int. J. Syst. Evol. Microbiol.">
        <title>Complete genome sequence of Corynebacterium casei LMG S-19264T (=DSM 44701T), isolated from a smear-ripened cheese.</title>
        <authorList>
            <consortium name="US DOE Joint Genome Institute (JGI-PGF)"/>
            <person name="Walter F."/>
            <person name="Albersmeier A."/>
            <person name="Kalinowski J."/>
            <person name="Ruckert C."/>
        </authorList>
    </citation>
    <scope>NUCLEOTIDE SEQUENCE</scope>
    <source>
        <strain evidence="1">KCTC 32337</strain>
    </source>
</reference>
<dbReference type="AlphaFoldDB" id="A0A8H9I9H4"/>